<proteinExistence type="predicted"/>
<evidence type="ECO:0000313" key="8">
    <source>
        <dbReference type="EMBL" id="JAT88473.1"/>
    </source>
</evidence>
<dbReference type="OrthoDB" id="7331812at2759"/>
<feature type="compositionally biased region" description="Basic residues" evidence="6">
    <location>
        <begin position="460"/>
        <end position="473"/>
    </location>
</feature>
<evidence type="ECO:0000256" key="1">
    <source>
        <dbReference type="ARBA" id="ARBA00022723"/>
    </source>
</evidence>
<dbReference type="Gene3D" id="6.20.210.20">
    <property type="entry name" value="THAP domain"/>
    <property type="match status" value="1"/>
</dbReference>
<feature type="domain" description="THAP-type" evidence="7">
    <location>
        <begin position="1"/>
        <end position="79"/>
    </location>
</feature>
<dbReference type="GO" id="GO:0008270">
    <property type="term" value="F:zinc ion binding"/>
    <property type="evidence" value="ECO:0007669"/>
    <property type="project" value="UniProtKB-KW"/>
</dbReference>
<dbReference type="InterPro" id="IPR006612">
    <property type="entry name" value="THAP_Znf"/>
</dbReference>
<reference evidence="8" key="1">
    <citation type="submission" date="2015-09" db="EMBL/GenBank/DDBJ databases">
        <title>De novo assembly of Pectinophora gossypiella (Pink Bollworm) gut transcriptome.</title>
        <authorList>
            <person name="Tassone E.E."/>
        </authorList>
    </citation>
    <scope>NUCLEOTIDE SEQUENCE</scope>
</reference>
<feature type="region of interest" description="Disordered" evidence="6">
    <location>
        <begin position="445"/>
        <end position="473"/>
    </location>
</feature>
<evidence type="ECO:0000256" key="6">
    <source>
        <dbReference type="SAM" id="MobiDB-lite"/>
    </source>
</evidence>
<sequence length="527" mass="60096">MGKCVVPGCNNAGHHALPKNINQRELWLKAMKFEGQVKNTIKKSVCTQHFKDSDYMDAEIDLPNMQRRRLKKHAVPSVFPWSKAPLTETSPFIYEHKTIHDIMNSDSQKKNIETKDPLLKPRNDDNISKIKSSEIQSSEVPKSSWSDLKMKCEPEFSFNVSGVKSTYVFQNIPSKYMPELPGLMTDPVKNTPIQQDPDPLSVQEIDNQESTEIDMDVANSIDISEFVEVKQEEDSSDNIENNATTVTRICPTCGELPFYSVHYYKNEANGVNFYTGLENFDKLMFVFMSLGNGVNNLNYIYEQPPVHLDPLEQFCMVLLILKRHREFEDVAMTHKTSVKQVTNIFITWIKFMALQWRTIDLMPLEFNDTYPHNGMQIDASDPSINTPCQPITQEITFSTYNNGHIKLLIGVTLSGLITDISPCYGEKESNEQNIILSNKVRADMPEPKLNKDNQVNPKPSTKHKIRKRGKKSANKNVHVECVIGMLKTYKILTEAMNETEKLLSSDIAFVVAMLVNFRSNNKNNNNA</sequence>
<organism evidence="8">
    <name type="scientific">Pectinophora gossypiella</name>
    <name type="common">Cotton pink bollworm</name>
    <name type="synonym">Depressaria gossypiella</name>
    <dbReference type="NCBI Taxonomy" id="13191"/>
    <lineage>
        <taxon>Eukaryota</taxon>
        <taxon>Metazoa</taxon>
        <taxon>Ecdysozoa</taxon>
        <taxon>Arthropoda</taxon>
        <taxon>Hexapoda</taxon>
        <taxon>Insecta</taxon>
        <taxon>Pterygota</taxon>
        <taxon>Neoptera</taxon>
        <taxon>Endopterygota</taxon>
        <taxon>Lepidoptera</taxon>
        <taxon>Glossata</taxon>
        <taxon>Ditrysia</taxon>
        <taxon>Gelechioidea</taxon>
        <taxon>Gelechiidae</taxon>
        <taxon>Apatetrinae</taxon>
        <taxon>Pectinophora</taxon>
    </lineage>
</organism>
<dbReference type="PANTHER" id="PTHR23080">
    <property type="entry name" value="THAP DOMAIN PROTEIN"/>
    <property type="match status" value="1"/>
</dbReference>
<keyword evidence="2 5" id="KW-0863">Zinc-finger</keyword>
<dbReference type="PROSITE" id="PS50950">
    <property type="entry name" value="ZF_THAP"/>
    <property type="match status" value="1"/>
</dbReference>
<dbReference type="SMART" id="SM00980">
    <property type="entry name" value="THAP"/>
    <property type="match status" value="1"/>
</dbReference>
<name>A0A1E1WN71_PECGO</name>
<evidence type="ECO:0000256" key="2">
    <source>
        <dbReference type="ARBA" id="ARBA00022771"/>
    </source>
</evidence>
<dbReference type="GO" id="GO:0003677">
    <property type="term" value="F:DNA binding"/>
    <property type="evidence" value="ECO:0007669"/>
    <property type="project" value="UniProtKB-UniRule"/>
</dbReference>
<protein>
    <recommendedName>
        <fullName evidence="7">THAP-type domain-containing protein</fullName>
    </recommendedName>
</protein>
<dbReference type="EMBL" id="GDQN01002581">
    <property type="protein sequence ID" value="JAT88473.1"/>
    <property type="molecule type" value="Transcribed_RNA"/>
</dbReference>
<evidence type="ECO:0000256" key="5">
    <source>
        <dbReference type="PROSITE-ProRule" id="PRU00309"/>
    </source>
</evidence>
<evidence type="ECO:0000259" key="7">
    <source>
        <dbReference type="PROSITE" id="PS50950"/>
    </source>
</evidence>
<accession>A0A1E1WN71</accession>
<dbReference type="SUPFAM" id="SSF57716">
    <property type="entry name" value="Glucocorticoid receptor-like (DNA-binding domain)"/>
    <property type="match status" value="1"/>
</dbReference>
<feature type="compositionally biased region" description="Basic and acidic residues" evidence="6">
    <location>
        <begin position="107"/>
        <end position="125"/>
    </location>
</feature>
<dbReference type="Pfam" id="PF05485">
    <property type="entry name" value="THAP"/>
    <property type="match status" value="1"/>
</dbReference>
<evidence type="ECO:0000256" key="4">
    <source>
        <dbReference type="ARBA" id="ARBA00023125"/>
    </source>
</evidence>
<dbReference type="InterPro" id="IPR038441">
    <property type="entry name" value="THAP_Znf_sf"/>
</dbReference>
<gene>
    <name evidence="8" type="ORF">g.1309</name>
</gene>
<keyword evidence="1" id="KW-0479">Metal-binding</keyword>
<evidence type="ECO:0000256" key="3">
    <source>
        <dbReference type="ARBA" id="ARBA00022833"/>
    </source>
</evidence>
<keyword evidence="4 5" id="KW-0238">DNA-binding</keyword>
<dbReference type="AlphaFoldDB" id="A0A1E1WN71"/>
<feature type="region of interest" description="Disordered" evidence="6">
    <location>
        <begin position="105"/>
        <end position="125"/>
    </location>
</feature>
<keyword evidence="3" id="KW-0862">Zinc</keyword>